<accession>A0A813S412</accession>
<sequence>MQIMNVMLVLLLSLFVNGQIPNPGQYRFTLTTNGVAQERYAVDKQVGKMLRIWFSNIGDEEFGGNQDIYVRADNRTYFFDFMSQPPQCIANRGGPYNEMNYWPKVVDAFGGESKTYDELIFDADCDGTCLTWTIEFNSTQHYHYHYQDRLYVKKSERKPIKSVLKAYDMDTGKLVSTDVTRFIGWNTDKIPEYEFDYPMDLKTCYYA</sequence>
<organism evidence="2 3">
    <name type="scientific">Adineta steineri</name>
    <dbReference type="NCBI Taxonomy" id="433720"/>
    <lineage>
        <taxon>Eukaryota</taxon>
        <taxon>Metazoa</taxon>
        <taxon>Spiralia</taxon>
        <taxon>Gnathifera</taxon>
        <taxon>Rotifera</taxon>
        <taxon>Eurotatoria</taxon>
        <taxon>Bdelloidea</taxon>
        <taxon>Adinetida</taxon>
        <taxon>Adinetidae</taxon>
        <taxon>Adineta</taxon>
    </lineage>
</organism>
<gene>
    <name evidence="2" type="ORF">VCS650_LOCUS3675</name>
</gene>
<protein>
    <submittedName>
        <fullName evidence="2">Uncharacterized protein</fullName>
    </submittedName>
</protein>
<dbReference type="OrthoDB" id="9982987at2759"/>
<evidence type="ECO:0000256" key="1">
    <source>
        <dbReference type="SAM" id="SignalP"/>
    </source>
</evidence>
<dbReference type="Proteomes" id="UP000663891">
    <property type="component" value="Unassembled WGS sequence"/>
</dbReference>
<dbReference type="AlphaFoldDB" id="A0A813S412"/>
<feature type="chain" id="PRO_5032501951" evidence="1">
    <location>
        <begin position="19"/>
        <end position="207"/>
    </location>
</feature>
<comment type="caution">
    <text evidence="2">The sequence shown here is derived from an EMBL/GenBank/DDBJ whole genome shotgun (WGS) entry which is preliminary data.</text>
</comment>
<dbReference type="EMBL" id="CAJNON010000020">
    <property type="protein sequence ID" value="CAF0794546.1"/>
    <property type="molecule type" value="Genomic_DNA"/>
</dbReference>
<evidence type="ECO:0000313" key="2">
    <source>
        <dbReference type="EMBL" id="CAF0794546.1"/>
    </source>
</evidence>
<reference evidence="2" key="1">
    <citation type="submission" date="2021-02" db="EMBL/GenBank/DDBJ databases">
        <authorList>
            <person name="Nowell W R."/>
        </authorList>
    </citation>
    <scope>NUCLEOTIDE SEQUENCE</scope>
</reference>
<feature type="signal peptide" evidence="1">
    <location>
        <begin position="1"/>
        <end position="18"/>
    </location>
</feature>
<proteinExistence type="predicted"/>
<evidence type="ECO:0000313" key="3">
    <source>
        <dbReference type="Proteomes" id="UP000663891"/>
    </source>
</evidence>
<keyword evidence="1" id="KW-0732">Signal</keyword>
<name>A0A813S412_9BILA</name>